<sequence>MVGGTMVPALVAVQVVAERCWRAAAASAPAFRAVAMISRARLAVASGPFGANGERPIALSFRISEINNRDVRNYLVAYLSSWLINGCKTEVISSTDDSLSEPAASKADQVCPAVPSIGLNFPSSSPIGHQGLESAESFHICGPGGSPQERFDQAAGIACQLRVFLLVVVDGRRHSVENGGSAFYASYRRTVQGSFVARLTEGRAFASDRKGKIVNGVLALYVSPRCSMYCQLDTEPTVHNASYPMSSARLRGRQSGLIFVLHYVVYVKSFCLICVVALTRTGSVALN</sequence>
<protein>
    <submittedName>
        <fullName evidence="2">Uncharacterized protein</fullName>
    </submittedName>
</protein>
<accession>A0AA38LQW3</accession>
<evidence type="ECO:0000256" key="1">
    <source>
        <dbReference type="SAM" id="Phobius"/>
    </source>
</evidence>
<reference evidence="2" key="1">
    <citation type="journal article" date="2022" name="G3 (Bethesda)">
        <title>High quality genome of the basidiomycete yeast Dioszegia hungarica PDD-24b-2 isolated from cloud water.</title>
        <authorList>
            <person name="Jarrige D."/>
            <person name="Haridas S."/>
            <person name="Bleykasten-Grosshans C."/>
            <person name="Joly M."/>
            <person name="Nadalig T."/>
            <person name="Sancelme M."/>
            <person name="Vuilleumier S."/>
            <person name="Grigoriev I.V."/>
            <person name="Amato P."/>
            <person name="Bringel F."/>
        </authorList>
    </citation>
    <scope>NUCLEOTIDE SEQUENCE</scope>
    <source>
        <strain evidence="2">PDD-24b-2</strain>
    </source>
</reference>
<name>A0AA38LQW3_9TREE</name>
<proteinExistence type="predicted"/>
<keyword evidence="3" id="KW-1185">Reference proteome</keyword>
<dbReference type="RefSeq" id="XP_052941815.1">
    <property type="nucleotide sequence ID" value="XM_053088186.1"/>
</dbReference>
<feature type="transmembrane region" description="Helical" evidence="1">
    <location>
        <begin position="257"/>
        <end position="278"/>
    </location>
</feature>
<gene>
    <name evidence="2" type="ORF">MKK02DRAFT_30996</name>
</gene>
<dbReference type="Proteomes" id="UP001164286">
    <property type="component" value="Unassembled WGS sequence"/>
</dbReference>
<evidence type="ECO:0000313" key="3">
    <source>
        <dbReference type="Proteomes" id="UP001164286"/>
    </source>
</evidence>
<keyword evidence="1" id="KW-0472">Membrane</keyword>
<keyword evidence="1" id="KW-0812">Transmembrane</keyword>
<keyword evidence="1" id="KW-1133">Transmembrane helix</keyword>
<dbReference type="EMBL" id="JAKWFO010000016">
    <property type="protein sequence ID" value="KAI9632038.1"/>
    <property type="molecule type" value="Genomic_DNA"/>
</dbReference>
<comment type="caution">
    <text evidence="2">The sequence shown here is derived from an EMBL/GenBank/DDBJ whole genome shotgun (WGS) entry which is preliminary data.</text>
</comment>
<dbReference type="AlphaFoldDB" id="A0AA38LQW3"/>
<organism evidence="2 3">
    <name type="scientific">Dioszegia hungarica</name>
    <dbReference type="NCBI Taxonomy" id="4972"/>
    <lineage>
        <taxon>Eukaryota</taxon>
        <taxon>Fungi</taxon>
        <taxon>Dikarya</taxon>
        <taxon>Basidiomycota</taxon>
        <taxon>Agaricomycotina</taxon>
        <taxon>Tremellomycetes</taxon>
        <taxon>Tremellales</taxon>
        <taxon>Bulleribasidiaceae</taxon>
        <taxon>Dioszegia</taxon>
    </lineage>
</organism>
<evidence type="ECO:0000313" key="2">
    <source>
        <dbReference type="EMBL" id="KAI9632038.1"/>
    </source>
</evidence>
<dbReference type="GeneID" id="77727391"/>